<evidence type="ECO:0000256" key="4">
    <source>
        <dbReference type="SAM" id="MobiDB-lite"/>
    </source>
</evidence>
<dbReference type="Proteomes" id="UP000182444">
    <property type="component" value="Chromosome 1A"/>
</dbReference>
<dbReference type="GO" id="GO:0005730">
    <property type="term" value="C:nucleolus"/>
    <property type="evidence" value="ECO:0007669"/>
    <property type="project" value="UniProtKB-SubCell"/>
</dbReference>
<dbReference type="GO" id="GO:0003723">
    <property type="term" value="F:RNA binding"/>
    <property type="evidence" value="ECO:0007669"/>
    <property type="project" value="UniProtKB-KW"/>
</dbReference>
<feature type="compositionally biased region" description="Basic and acidic residues" evidence="4">
    <location>
        <begin position="502"/>
        <end position="511"/>
    </location>
</feature>
<dbReference type="VEuPathDB" id="FungiDB:YALI1_A15722g"/>
<feature type="compositionally biased region" description="Polar residues" evidence="4">
    <location>
        <begin position="387"/>
        <end position="398"/>
    </location>
</feature>
<organism evidence="5 6">
    <name type="scientific">Yarrowia lipolytica</name>
    <name type="common">Candida lipolytica</name>
    <dbReference type="NCBI Taxonomy" id="4952"/>
    <lineage>
        <taxon>Eukaryota</taxon>
        <taxon>Fungi</taxon>
        <taxon>Dikarya</taxon>
        <taxon>Ascomycota</taxon>
        <taxon>Saccharomycotina</taxon>
        <taxon>Dipodascomycetes</taxon>
        <taxon>Dipodascales</taxon>
        <taxon>Dipodascales incertae sedis</taxon>
        <taxon>Yarrowia</taxon>
    </lineage>
</organism>
<feature type="region of interest" description="Disordered" evidence="4">
    <location>
        <begin position="485"/>
        <end position="511"/>
    </location>
</feature>
<reference evidence="5 6" key="1">
    <citation type="journal article" date="2016" name="PLoS ONE">
        <title>Sequence Assembly of Yarrowia lipolytica Strain W29/CLIB89 Shows Transposable Element Diversity.</title>
        <authorList>
            <person name="Magnan C."/>
            <person name="Yu J."/>
            <person name="Chang I."/>
            <person name="Jahn E."/>
            <person name="Kanomata Y."/>
            <person name="Wu J."/>
            <person name="Zeller M."/>
            <person name="Oakes M."/>
            <person name="Baldi P."/>
            <person name="Sandmeyer S."/>
        </authorList>
    </citation>
    <scope>NUCLEOTIDE SEQUENCE [LARGE SCALE GENOMIC DNA]</scope>
    <source>
        <strain evidence="6">CLIB89(W29)</strain>
    </source>
</reference>
<keyword evidence="2" id="KW-0694">RNA-binding</keyword>
<comment type="subcellular location">
    <subcellularLocation>
        <location evidence="1">Nucleus</location>
        <location evidence="1">Nucleolus</location>
    </subcellularLocation>
</comment>
<feature type="region of interest" description="Disordered" evidence="4">
    <location>
        <begin position="237"/>
        <end position="458"/>
    </location>
</feature>
<dbReference type="KEGG" id="yli:2906487"/>
<evidence type="ECO:0000256" key="1">
    <source>
        <dbReference type="ARBA" id="ARBA00004604"/>
    </source>
</evidence>
<evidence type="ECO:0000313" key="6">
    <source>
        <dbReference type="Proteomes" id="UP000182444"/>
    </source>
</evidence>
<dbReference type="EMBL" id="CP017553">
    <property type="protein sequence ID" value="AOW00698.1"/>
    <property type="molecule type" value="Genomic_DNA"/>
</dbReference>
<evidence type="ECO:0000256" key="3">
    <source>
        <dbReference type="ARBA" id="ARBA00023242"/>
    </source>
</evidence>
<feature type="compositionally biased region" description="Acidic residues" evidence="4">
    <location>
        <begin position="413"/>
        <end position="431"/>
    </location>
</feature>
<dbReference type="eggNOG" id="ENOG502QQ4K">
    <property type="taxonomic scope" value="Eukaryota"/>
</dbReference>
<sequence>MRLHISNLNPSLKEDSSDLVKRLNRFGSTTSELEVRQKPTMETAYGFIDIDLEDKQLGQLKKALNNVRYKGNVIGISQAKPNFMARWKDDKNRRCRQDHDATRHAKKREINIIPGRIRKTARSAQKLRGQWCRMIKDGKIVPVKCKQSKLWGYQRDKPLDQLTYTYRNGQWWSGNDDLIETVKFQADEPGLFEEEEEEKGEEKDMHTRLLESLLSGGGDFIVSDDDIPQAEERVSAAFTGGNYDEPEYVKTDPYVKKDPIFDEPPMDRDKRRTDMSSDDDSSDSSDEESDDDEDKKQGGKDHGKDHGKGNGKGASKSGSGEKGKENDDDGSDGDSDDESDSDDDSDSDDGSDDSDDDSDDSDNDSDDDDSDDKMDAEEETDPPILQFENTADTGTLRNLFNPEKESKFTLFGGDDDNDEMEVDEEQVEEDDKPQQETESTAPRATASTGLFFPHSDSPFLSTQSQIAQLNKKPIDSDNWEAEFWEERGDIKDDARSRKRDFQRKTNKDIRK</sequence>
<proteinExistence type="predicted"/>
<gene>
    <name evidence="5" type="ORF">YALI1_A15722g</name>
</gene>
<evidence type="ECO:0000313" key="5">
    <source>
        <dbReference type="EMBL" id="AOW00698.1"/>
    </source>
</evidence>
<feature type="compositionally biased region" description="Basic and acidic residues" evidence="4">
    <location>
        <begin position="247"/>
        <end position="275"/>
    </location>
</feature>
<dbReference type="RefSeq" id="XP_500104.3">
    <property type="nucleotide sequence ID" value="XM_500104.3"/>
</dbReference>
<accession>A0A1D8N4Y0</accession>
<evidence type="ECO:0008006" key="7">
    <source>
        <dbReference type="Google" id="ProtNLM"/>
    </source>
</evidence>
<dbReference type="GeneID" id="2906487"/>
<feature type="compositionally biased region" description="Polar residues" evidence="4">
    <location>
        <begin position="437"/>
        <end position="448"/>
    </location>
</feature>
<evidence type="ECO:0000256" key="2">
    <source>
        <dbReference type="ARBA" id="ARBA00022884"/>
    </source>
</evidence>
<feature type="compositionally biased region" description="Acidic residues" evidence="4">
    <location>
        <begin position="326"/>
        <end position="381"/>
    </location>
</feature>
<dbReference type="CDD" id="cd12226">
    <property type="entry name" value="RRM_NOL8"/>
    <property type="match status" value="1"/>
</dbReference>
<dbReference type="AlphaFoldDB" id="A0A1D8N4Y0"/>
<feature type="compositionally biased region" description="Basic and acidic residues" evidence="4">
    <location>
        <begin position="294"/>
        <end position="308"/>
    </location>
</feature>
<protein>
    <recommendedName>
        <fullName evidence="7">RRM domain-containing protein</fullName>
    </recommendedName>
</protein>
<feature type="compositionally biased region" description="Acidic residues" evidence="4">
    <location>
        <begin position="276"/>
        <end position="293"/>
    </location>
</feature>
<name>A0A1D8N4Y0_YARLL</name>
<dbReference type="VEuPathDB" id="FungiDB:YALI0_A15708g"/>
<dbReference type="InterPro" id="IPR034138">
    <property type="entry name" value="NOP8_RRM"/>
</dbReference>
<keyword evidence="3" id="KW-0539">Nucleus</keyword>
<feature type="compositionally biased region" description="Basic and acidic residues" evidence="4">
    <location>
        <begin position="485"/>
        <end position="495"/>
    </location>
</feature>